<evidence type="ECO:0000313" key="6">
    <source>
        <dbReference type="Proteomes" id="UP000234462"/>
    </source>
</evidence>
<feature type="transmembrane region" description="Helical" evidence="3">
    <location>
        <begin position="156"/>
        <end position="179"/>
    </location>
</feature>
<protein>
    <submittedName>
        <fullName evidence="5">Leader peptidase (Prepilin peptidase) / N-methyltransferase</fullName>
        <ecNumber evidence="5">2.1.1.-</ecNumber>
        <ecNumber evidence="5">3.4.23.43</ecNumber>
    </submittedName>
</protein>
<comment type="similarity">
    <text evidence="1">Belongs to the peptidase A24 family.</text>
</comment>
<name>A0A2H1L4K9_9MICO</name>
<feature type="region of interest" description="Disordered" evidence="2">
    <location>
        <begin position="1"/>
        <end position="30"/>
    </location>
</feature>
<keyword evidence="5" id="KW-0808">Transferase</keyword>
<dbReference type="InterPro" id="IPR000045">
    <property type="entry name" value="Prepilin_IV_endopep_pep"/>
</dbReference>
<feature type="transmembrane region" description="Helical" evidence="3">
    <location>
        <begin position="90"/>
        <end position="107"/>
    </location>
</feature>
<keyword evidence="5" id="KW-0378">Hydrolase</keyword>
<dbReference type="Proteomes" id="UP000234462">
    <property type="component" value="Unassembled WGS sequence"/>
</dbReference>
<feature type="transmembrane region" description="Helical" evidence="3">
    <location>
        <begin position="60"/>
        <end position="78"/>
    </location>
</feature>
<keyword evidence="3" id="KW-0812">Transmembrane</keyword>
<dbReference type="GO" id="GO:0005886">
    <property type="term" value="C:plasma membrane"/>
    <property type="evidence" value="ECO:0007669"/>
    <property type="project" value="TreeGrafter"/>
</dbReference>
<dbReference type="OrthoDB" id="2087435at2"/>
<feature type="transmembrane region" description="Helical" evidence="3">
    <location>
        <begin position="35"/>
        <end position="53"/>
    </location>
</feature>
<keyword evidence="3" id="KW-0472">Membrane</keyword>
<organism evidence="5 6">
    <name type="scientific">Brevibacterium jeotgali</name>
    <dbReference type="NCBI Taxonomy" id="1262550"/>
    <lineage>
        <taxon>Bacteria</taxon>
        <taxon>Bacillati</taxon>
        <taxon>Actinomycetota</taxon>
        <taxon>Actinomycetes</taxon>
        <taxon>Micrococcales</taxon>
        <taxon>Brevibacteriaceae</taxon>
        <taxon>Brevibacterium</taxon>
    </lineage>
</organism>
<evidence type="ECO:0000313" key="5">
    <source>
        <dbReference type="EMBL" id="SMY11837.1"/>
    </source>
</evidence>
<dbReference type="AlphaFoldDB" id="A0A2H1L4K9"/>
<dbReference type="Pfam" id="PF01478">
    <property type="entry name" value="Peptidase_A24"/>
    <property type="match status" value="1"/>
</dbReference>
<dbReference type="InterPro" id="IPR050882">
    <property type="entry name" value="Prepilin_peptidase/N-MTase"/>
</dbReference>
<keyword evidence="6" id="KW-1185">Reference proteome</keyword>
<evidence type="ECO:0000259" key="4">
    <source>
        <dbReference type="Pfam" id="PF01478"/>
    </source>
</evidence>
<evidence type="ECO:0000256" key="1">
    <source>
        <dbReference type="ARBA" id="ARBA00005801"/>
    </source>
</evidence>
<dbReference type="EMBL" id="FXZM01000005">
    <property type="protein sequence ID" value="SMY11837.1"/>
    <property type="molecule type" value="Genomic_DNA"/>
</dbReference>
<dbReference type="GO" id="GO:0032259">
    <property type="term" value="P:methylation"/>
    <property type="evidence" value="ECO:0007669"/>
    <property type="project" value="UniProtKB-KW"/>
</dbReference>
<dbReference type="EC" id="2.1.1.-" evidence="5"/>
<evidence type="ECO:0000256" key="3">
    <source>
        <dbReference type="SAM" id="Phobius"/>
    </source>
</evidence>
<feature type="transmembrane region" description="Helical" evidence="3">
    <location>
        <begin position="114"/>
        <end position="136"/>
    </location>
</feature>
<dbReference type="PANTHER" id="PTHR30487">
    <property type="entry name" value="TYPE 4 PREPILIN-LIKE PROTEINS LEADER PEPTIDE-PROCESSING ENZYME"/>
    <property type="match status" value="1"/>
</dbReference>
<dbReference type="EC" id="3.4.23.43" evidence="5"/>
<dbReference type="GO" id="GO:0008168">
    <property type="term" value="F:methyltransferase activity"/>
    <property type="evidence" value="ECO:0007669"/>
    <property type="project" value="UniProtKB-KW"/>
</dbReference>
<proteinExistence type="inferred from homology"/>
<dbReference type="GO" id="GO:0004190">
    <property type="term" value="F:aspartic-type endopeptidase activity"/>
    <property type="evidence" value="ECO:0007669"/>
    <property type="project" value="UniProtKB-EC"/>
</dbReference>
<keyword evidence="3" id="KW-1133">Transmembrane helix</keyword>
<evidence type="ECO:0000256" key="2">
    <source>
        <dbReference type="SAM" id="MobiDB-lite"/>
    </source>
</evidence>
<feature type="transmembrane region" description="Helical" evidence="3">
    <location>
        <begin position="191"/>
        <end position="211"/>
    </location>
</feature>
<keyword evidence="5" id="KW-0489">Methyltransferase</keyword>
<sequence>MTHPRRSPPRDARRRDDADRSAGAPCSRQTPRGPVAWALCALATAVLVAIALLVTPGEGWHRATVAAFACAAPLLVWIDLAEQRLPDLVVLPLLVVVGVFTVIAGSVDGTPGRIGAAFVGLALTTCLFGAMFVLAPSSLGFGDVKLAPSVGLLLGWHGWGVVVLGIAAVFVLGLVHGLAHAARIGRLRDAEVAFGPAMIAATLLVCALIGAS</sequence>
<dbReference type="PANTHER" id="PTHR30487:SF0">
    <property type="entry name" value="PREPILIN LEADER PEPTIDASE_N-METHYLTRANSFERASE-RELATED"/>
    <property type="match status" value="1"/>
</dbReference>
<dbReference type="Gene3D" id="1.20.120.1220">
    <property type="match status" value="1"/>
</dbReference>
<reference evidence="6" key="1">
    <citation type="submission" date="2017-03" db="EMBL/GenBank/DDBJ databases">
        <authorList>
            <person name="Monnet C."/>
        </authorList>
    </citation>
    <scope>NUCLEOTIDE SEQUENCE [LARGE SCALE GENOMIC DNA]</scope>
    <source>
        <strain evidence="6">SJ5-8</strain>
    </source>
</reference>
<dbReference type="GO" id="GO:0006465">
    <property type="term" value="P:signal peptide processing"/>
    <property type="evidence" value="ECO:0007669"/>
    <property type="project" value="TreeGrafter"/>
</dbReference>
<feature type="compositionally biased region" description="Basic and acidic residues" evidence="2">
    <location>
        <begin position="8"/>
        <end position="20"/>
    </location>
</feature>
<feature type="domain" description="Prepilin type IV endopeptidase peptidase" evidence="4">
    <location>
        <begin position="68"/>
        <end position="176"/>
    </location>
</feature>
<gene>
    <name evidence="5" type="ORF">BJEO58_01428</name>
</gene>
<accession>A0A2H1L4K9</accession>